<proteinExistence type="predicted"/>
<evidence type="ECO:0000313" key="2">
    <source>
        <dbReference type="EMBL" id="CAL1411439.1"/>
    </source>
</evidence>
<feature type="region of interest" description="Disordered" evidence="1">
    <location>
        <begin position="45"/>
        <end position="66"/>
    </location>
</feature>
<reference evidence="2 3" key="1">
    <citation type="submission" date="2024-04" db="EMBL/GenBank/DDBJ databases">
        <authorList>
            <person name="Fracassetti M."/>
        </authorList>
    </citation>
    <scope>NUCLEOTIDE SEQUENCE [LARGE SCALE GENOMIC DNA]</scope>
</reference>
<gene>
    <name evidence="2" type="ORF">LTRI10_LOCUS50796</name>
</gene>
<dbReference type="AlphaFoldDB" id="A0AAV2GL81"/>
<organism evidence="2 3">
    <name type="scientific">Linum trigynum</name>
    <dbReference type="NCBI Taxonomy" id="586398"/>
    <lineage>
        <taxon>Eukaryota</taxon>
        <taxon>Viridiplantae</taxon>
        <taxon>Streptophyta</taxon>
        <taxon>Embryophyta</taxon>
        <taxon>Tracheophyta</taxon>
        <taxon>Spermatophyta</taxon>
        <taxon>Magnoliopsida</taxon>
        <taxon>eudicotyledons</taxon>
        <taxon>Gunneridae</taxon>
        <taxon>Pentapetalae</taxon>
        <taxon>rosids</taxon>
        <taxon>fabids</taxon>
        <taxon>Malpighiales</taxon>
        <taxon>Linaceae</taxon>
        <taxon>Linum</taxon>
    </lineage>
</organism>
<feature type="compositionally biased region" description="Low complexity" evidence="1">
    <location>
        <begin position="47"/>
        <end position="58"/>
    </location>
</feature>
<dbReference type="EMBL" id="OZ034822">
    <property type="protein sequence ID" value="CAL1411439.1"/>
    <property type="molecule type" value="Genomic_DNA"/>
</dbReference>
<sequence length="66" mass="7030">MQLRRNPPCFASAVDFAFGLHLPVRHRHEDALFVVAAQVATPSTLDSVSSSSFANGSSCPLHGSHP</sequence>
<name>A0AAV2GL81_9ROSI</name>
<evidence type="ECO:0000313" key="3">
    <source>
        <dbReference type="Proteomes" id="UP001497516"/>
    </source>
</evidence>
<evidence type="ECO:0000256" key="1">
    <source>
        <dbReference type="SAM" id="MobiDB-lite"/>
    </source>
</evidence>
<accession>A0AAV2GL81</accession>
<keyword evidence="3" id="KW-1185">Reference proteome</keyword>
<protein>
    <submittedName>
        <fullName evidence="2">Uncharacterized protein</fullName>
    </submittedName>
</protein>
<dbReference type="Proteomes" id="UP001497516">
    <property type="component" value="Chromosome 9"/>
</dbReference>